<name>A0A2V2W1E6_TRYCR</name>
<dbReference type="VEuPathDB" id="TriTrypDB:TcBrA4_0113580"/>
<dbReference type="VEuPathDB" id="TriTrypDB:ECC02_000797"/>
<reference evidence="2 3" key="1">
    <citation type="journal article" date="2018" name="Microb. Genom.">
        <title>Expanding an expanded genome: long-read sequencing of Trypanosoma cruzi.</title>
        <authorList>
            <person name="Berna L."/>
            <person name="Rodriguez M."/>
            <person name="Chiribao M.L."/>
            <person name="Parodi-Talice A."/>
            <person name="Pita S."/>
            <person name="Rijo G."/>
            <person name="Alvarez-Valin F."/>
            <person name="Robello C."/>
        </authorList>
    </citation>
    <scope>NUCLEOTIDE SEQUENCE [LARGE SCALE GENOMIC DNA]</scope>
    <source>
        <strain evidence="2 3">TCC</strain>
    </source>
</reference>
<evidence type="ECO:0000313" key="3">
    <source>
        <dbReference type="Proteomes" id="UP000246078"/>
    </source>
</evidence>
<feature type="compositionally biased region" description="Polar residues" evidence="1">
    <location>
        <begin position="822"/>
        <end position="831"/>
    </location>
</feature>
<protein>
    <submittedName>
        <fullName evidence="2">Uncharacterized protein</fullName>
    </submittedName>
</protein>
<organism evidence="2 3">
    <name type="scientific">Trypanosoma cruzi</name>
    <dbReference type="NCBI Taxonomy" id="5693"/>
    <lineage>
        <taxon>Eukaryota</taxon>
        <taxon>Discoba</taxon>
        <taxon>Euglenozoa</taxon>
        <taxon>Kinetoplastea</taxon>
        <taxon>Metakinetoplastina</taxon>
        <taxon>Trypanosomatida</taxon>
        <taxon>Trypanosomatidae</taxon>
        <taxon>Trypanosoma</taxon>
        <taxon>Schizotrypanum</taxon>
    </lineage>
</organism>
<feature type="region of interest" description="Disordered" evidence="1">
    <location>
        <begin position="244"/>
        <end position="263"/>
    </location>
</feature>
<feature type="compositionally biased region" description="Basic residues" evidence="1">
    <location>
        <begin position="116"/>
        <end position="127"/>
    </location>
</feature>
<dbReference type="Proteomes" id="UP000246078">
    <property type="component" value="Unassembled WGS sequence"/>
</dbReference>
<dbReference type="SMR" id="A0A2V2W1E6"/>
<dbReference type="VEuPathDB" id="TriTrypDB:TcG_05725"/>
<gene>
    <name evidence="2" type="ORF">C3747_206g8</name>
</gene>
<feature type="compositionally biased region" description="Basic and acidic residues" evidence="1">
    <location>
        <begin position="832"/>
        <end position="844"/>
    </location>
</feature>
<dbReference type="VEuPathDB" id="TriTrypDB:C4B63_31g101"/>
<dbReference type="VEuPathDB" id="TriTrypDB:TcCL_NonESM03619"/>
<dbReference type="VEuPathDB" id="TriTrypDB:BCY84_10638"/>
<feature type="region of interest" description="Disordered" evidence="1">
    <location>
        <begin position="806"/>
        <end position="862"/>
    </location>
</feature>
<feature type="compositionally biased region" description="Acidic residues" evidence="1">
    <location>
        <begin position="140"/>
        <end position="157"/>
    </location>
</feature>
<proteinExistence type="predicted"/>
<dbReference type="AlphaFoldDB" id="A0A2V2W1E6"/>
<feature type="compositionally biased region" description="Low complexity" evidence="1">
    <location>
        <begin position="692"/>
        <end position="705"/>
    </location>
</feature>
<dbReference type="VEuPathDB" id="TriTrypDB:TcCLB.511661.20"/>
<dbReference type="VEuPathDB" id="TriTrypDB:C3747_206g8"/>
<sequence>MPSATESLRWVKYDDVYYASLIVPDHDAPMPVESGHVFVYFLGTESGAVVPIGDTSPYDPHDTSRTSHPAAAAGVLVAQQIIAGAEAAAQEELSKGGGEETGGGRRKAKEREIPKKKEKSGKTKHHRKEDLNALRRRAAEEEEEEMEAEVEEAEEDRVLEKTLSMLNKRSRRNQKERDQEEEENALLRIDAYRGSKKSHVTVEDEEQDQEQEEEDSKRSNKEVSNEEVEQRNRWDDMAEDLNLTMQSSVGGGRGTHTRSTSKRHADAYPVSLDSGSIVVPFLAEIRHYYRAVLQEAVESDRIVNLQEAELVRMIESALLQRRGELIYVQQMLQDVEAEYHTVAGGDPSYASDRDTALLEEAEALRSQLAQLKSSFDIEDMIKKHLHLRDKLPERRERKRPGVAAAGNSTFADASLAFVLDVQASTAMPRELTQQLAHRYREQRVRRERLLASQHGIGKIGFSAPVTRVMEKWRQSRELMVLDPRRESQPVSRRYSESLAKVERHAIKCLSAAKGSSNQLFSLYLLQQGQRQPQRASRNLYNFHEFHEDEEEEARQRQTTAMYQVSSSHPYTPFAGMQNDTDDIAHDTFQAPLISPLRTSFDPRATFAVDLGEIRQGNTLAEQLAMQSMQYSHSICLPSQESVWENSEVYEGAQRRRTGRPMSRAGSMSRASSRASSVAREHTDATFKKNSTHRNNNNNSNNNNVKNRNERHSRNDWRASAKRAILEQLTLYLRGIRGKPTVLNKDQFQFVAKKLLERAVRIESERTGISMSLQANNANAPFTKDIEARLRKSVDNYVVRHFVTTRTPEPQKRNRGADIGTASMDQWVTSTRDMTRKQEDGDETRSLMGAYPHSHNSPVYDEW</sequence>
<feature type="compositionally biased region" description="Basic and acidic residues" evidence="1">
    <location>
        <begin position="128"/>
        <end position="139"/>
    </location>
</feature>
<feature type="region of interest" description="Disordered" evidence="1">
    <location>
        <begin position="651"/>
        <end position="714"/>
    </location>
</feature>
<dbReference type="OrthoDB" id="273611at2759"/>
<feature type="compositionally biased region" description="Basic and acidic residues" evidence="1">
    <location>
        <begin position="215"/>
        <end position="235"/>
    </location>
</feature>
<feature type="compositionally biased region" description="Acidic residues" evidence="1">
    <location>
        <begin position="203"/>
        <end position="214"/>
    </location>
</feature>
<dbReference type="VEuPathDB" id="TriTrypDB:TcYC6_0065850"/>
<accession>A0A2V2W1E6</accession>
<feature type="compositionally biased region" description="Low complexity" evidence="1">
    <location>
        <begin position="662"/>
        <end position="677"/>
    </location>
</feature>
<dbReference type="VEuPathDB" id="TriTrypDB:Tc_MARK_8941"/>
<dbReference type="OMA" id="WPHNDEA"/>
<comment type="caution">
    <text evidence="2">The sequence shown here is derived from an EMBL/GenBank/DDBJ whole genome shotgun (WGS) entry which is preliminary data.</text>
</comment>
<dbReference type="EMBL" id="PRFC01000206">
    <property type="protein sequence ID" value="PWV00464.1"/>
    <property type="molecule type" value="Genomic_DNA"/>
</dbReference>
<evidence type="ECO:0000313" key="2">
    <source>
        <dbReference type="EMBL" id="PWV00464.1"/>
    </source>
</evidence>
<feature type="region of interest" description="Disordered" evidence="1">
    <location>
        <begin position="88"/>
        <end position="235"/>
    </location>
</feature>
<evidence type="ECO:0000256" key="1">
    <source>
        <dbReference type="SAM" id="MobiDB-lite"/>
    </source>
</evidence>
<dbReference type="VEuPathDB" id="TriTrypDB:TcCLB.507809.90"/>
<dbReference type="VEuPathDB" id="TriTrypDB:TCSYLVIO_010562"/>
<dbReference type="VEuPathDB" id="TriTrypDB:TCDM_04340"/>